<dbReference type="EMBL" id="BGZK01001198">
    <property type="protein sequence ID" value="GBP74189.1"/>
    <property type="molecule type" value="Genomic_DNA"/>
</dbReference>
<organism evidence="1 2">
    <name type="scientific">Eumeta variegata</name>
    <name type="common">Bagworm moth</name>
    <name type="synonym">Eumeta japonica</name>
    <dbReference type="NCBI Taxonomy" id="151549"/>
    <lineage>
        <taxon>Eukaryota</taxon>
        <taxon>Metazoa</taxon>
        <taxon>Ecdysozoa</taxon>
        <taxon>Arthropoda</taxon>
        <taxon>Hexapoda</taxon>
        <taxon>Insecta</taxon>
        <taxon>Pterygota</taxon>
        <taxon>Neoptera</taxon>
        <taxon>Endopterygota</taxon>
        <taxon>Lepidoptera</taxon>
        <taxon>Glossata</taxon>
        <taxon>Ditrysia</taxon>
        <taxon>Tineoidea</taxon>
        <taxon>Psychidae</taxon>
        <taxon>Oiketicinae</taxon>
        <taxon>Eumeta</taxon>
    </lineage>
</organism>
<reference evidence="1 2" key="1">
    <citation type="journal article" date="2019" name="Commun. Biol.">
        <title>The bagworm genome reveals a unique fibroin gene that provides high tensile strength.</title>
        <authorList>
            <person name="Kono N."/>
            <person name="Nakamura H."/>
            <person name="Ohtoshi R."/>
            <person name="Tomita M."/>
            <person name="Numata K."/>
            <person name="Arakawa K."/>
        </authorList>
    </citation>
    <scope>NUCLEOTIDE SEQUENCE [LARGE SCALE GENOMIC DNA]</scope>
</reference>
<name>A0A4C1YHR4_EUMVA</name>
<evidence type="ECO:0000313" key="1">
    <source>
        <dbReference type="EMBL" id="GBP74189.1"/>
    </source>
</evidence>
<evidence type="ECO:0000313" key="2">
    <source>
        <dbReference type="Proteomes" id="UP000299102"/>
    </source>
</evidence>
<dbReference type="Proteomes" id="UP000299102">
    <property type="component" value="Unassembled WGS sequence"/>
</dbReference>
<comment type="caution">
    <text evidence="1">The sequence shown here is derived from an EMBL/GenBank/DDBJ whole genome shotgun (WGS) entry which is preliminary data.</text>
</comment>
<protein>
    <submittedName>
        <fullName evidence="1">Uncharacterized protein</fullName>
    </submittedName>
</protein>
<sequence length="129" mass="14187">MQNCNHSGAEPATEGQTIITGIVGASSVLRLKGIKYWCPKQQFKPALRPLTSTALAPHSGLKGCGRVYLGVGRSKPQRQQRLSVSWILRTLDFINRQRIVPLSENKTRIGEEGECERDGKMTIEGLRGG</sequence>
<accession>A0A4C1YHR4</accession>
<proteinExistence type="predicted"/>
<keyword evidence="2" id="KW-1185">Reference proteome</keyword>
<dbReference type="AlphaFoldDB" id="A0A4C1YHR4"/>
<gene>
    <name evidence="1" type="ORF">EVAR_48239_1</name>
</gene>